<dbReference type="InterPro" id="IPR036390">
    <property type="entry name" value="WH_DNA-bd_sf"/>
</dbReference>
<dbReference type="Gene3D" id="1.10.10.10">
    <property type="entry name" value="Winged helix-like DNA-binding domain superfamily/Winged helix DNA-binding domain"/>
    <property type="match status" value="1"/>
</dbReference>
<reference evidence="3" key="1">
    <citation type="submission" date="2016-04" db="EMBL/GenBank/DDBJ databases">
        <title>Comparative genomics of biotechnologically important yeasts.</title>
        <authorList>
            <consortium name="DOE Joint Genome Institute"/>
            <person name="Riley R."/>
            <person name="Haridas S."/>
            <person name="Wolfe K.H."/>
            <person name="Lopes M.R."/>
            <person name="Hittinger C.T."/>
            <person name="Goker M."/>
            <person name="Salamov A."/>
            <person name="Wisecaver J."/>
            <person name="Long T.M."/>
            <person name="Aerts A.L."/>
            <person name="Barry K."/>
            <person name="Choi C."/>
            <person name="Clum A."/>
            <person name="Coughlan A.Y."/>
            <person name="Deshpande S."/>
            <person name="Douglass A.P."/>
            <person name="Hanson S.J."/>
            <person name="Klenk H.-P."/>
            <person name="Labutti K."/>
            <person name="Lapidus A."/>
            <person name="Lindquist E."/>
            <person name="Lipzen A."/>
            <person name="Meier-Kolthoff J.P."/>
            <person name="Ohm R.A."/>
            <person name="Otillar R.P."/>
            <person name="Pangilinan J."/>
            <person name="Peng Y."/>
            <person name="Rokas A."/>
            <person name="Rosa C.A."/>
            <person name="Scheuner C."/>
            <person name="Sibirny A.A."/>
            <person name="Slot J.C."/>
            <person name="Stielow J.B."/>
            <person name="Sun H."/>
            <person name="Kurtzman C.P."/>
            <person name="Blackwell M."/>
            <person name="Grigoriev I.V."/>
            <person name="Jeffries T.W."/>
        </authorList>
    </citation>
    <scope>NUCLEOTIDE SEQUENCE [LARGE SCALE GENOMIC DNA]</scope>
    <source>
        <strain evidence="3">NRRL YB-2248</strain>
    </source>
</reference>
<dbReference type="PROSITE" id="PS50250">
    <property type="entry name" value="PCI"/>
    <property type="match status" value="1"/>
</dbReference>
<dbReference type="AlphaFoldDB" id="A0A1E4T4L5"/>
<gene>
    <name evidence="2" type="ORF">CANARDRAFT_6192</name>
</gene>
<feature type="domain" description="PCI" evidence="1">
    <location>
        <begin position="165"/>
        <end position="385"/>
    </location>
</feature>
<evidence type="ECO:0000313" key="2">
    <source>
        <dbReference type="EMBL" id="ODV86608.1"/>
    </source>
</evidence>
<accession>A0A1E4T4L5</accession>
<dbReference type="SUPFAM" id="SSF46785">
    <property type="entry name" value="Winged helix' DNA-binding domain"/>
    <property type="match status" value="1"/>
</dbReference>
<evidence type="ECO:0000313" key="3">
    <source>
        <dbReference type="Proteomes" id="UP000094801"/>
    </source>
</evidence>
<dbReference type="OrthoDB" id="3991343at2759"/>
<keyword evidence="3" id="KW-1185">Reference proteome</keyword>
<dbReference type="EMBL" id="KV453849">
    <property type="protein sequence ID" value="ODV86608.1"/>
    <property type="molecule type" value="Genomic_DNA"/>
</dbReference>
<dbReference type="GO" id="GO:0008541">
    <property type="term" value="C:proteasome regulatory particle, lid subcomplex"/>
    <property type="evidence" value="ECO:0007669"/>
    <property type="project" value="UniProtKB-ARBA"/>
</dbReference>
<proteinExistence type="predicted"/>
<evidence type="ECO:0000259" key="1">
    <source>
        <dbReference type="PROSITE" id="PS50250"/>
    </source>
</evidence>
<protein>
    <recommendedName>
        <fullName evidence="1">PCI domain-containing protein</fullName>
    </recommendedName>
</protein>
<dbReference type="InterPro" id="IPR036388">
    <property type="entry name" value="WH-like_DNA-bd_sf"/>
</dbReference>
<sequence length="414" mass="46727">MGSYERHFGHTDVCTAVDRITLDCNELKASEILNILTEILSDSTPKATRESIYGFVLAYCKACETVDECQPLVEMLQQIGEISLVYQSVVFLRIADLSMDLNEDDARKYLSKVNQLKISEFPLQKAQYHLLHARSCSDSNVAEKSLTKAHEIVSSLKQEHQSGTSLLSFKENYLDLLTFNIRYHSGQLFYKWHKFSLSLPHTFATYILSSPRFSQRSIDINYLTLLQLLIITPYTSTKVVYIHKFIDDYRKYGSRCDSNISVSPIIDAISAMSDGSVYSMSGGCSKLISALNSLCQAHQEYNQLFLEVMKDIIIKNMADMNIVAISKVFENVKLDTIVHLLGLTNDPELNSELILDIIIDLILEKKIDATIDEVDSIIYFLKDAKAGDFNSLVGDALRSIDKVSGDLNTYINVE</sequence>
<dbReference type="Pfam" id="PF01399">
    <property type="entry name" value="PCI"/>
    <property type="match status" value="1"/>
</dbReference>
<organism evidence="2 3">
    <name type="scientific">[Candida] arabinofermentans NRRL YB-2248</name>
    <dbReference type="NCBI Taxonomy" id="983967"/>
    <lineage>
        <taxon>Eukaryota</taxon>
        <taxon>Fungi</taxon>
        <taxon>Dikarya</taxon>
        <taxon>Ascomycota</taxon>
        <taxon>Saccharomycotina</taxon>
        <taxon>Pichiomycetes</taxon>
        <taxon>Pichiales</taxon>
        <taxon>Pichiaceae</taxon>
        <taxon>Ogataea</taxon>
        <taxon>Ogataea/Candida clade</taxon>
    </lineage>
</organism>
<dbReference type="Proteomes" id="UP000094801">
    <property type="component" value="Unassembled WGS sequence"/>
</dbReference>
<name>A0A1E4T4L5_9ASCO</name>
<dbReference type="InterPro" id="IPR000717">
    <property type="entry name" value="PCI_dom"/>
</dbReference>